<comment type="caution">
    <text evidence="1">The sequence shown here is derived from an EMBL/GenBank/DDBJ whole genome shotgun (WGS) entry which is preliminary data.</text>
</comment>
<keyword evidence="1" id="KW-0418">Kinase</keyword>
<gene>
    <name evidence="1" type="ORF">FGIG_11880</name>
</gene>
<dbReference type="AlphaFoldDB" id="A0A504YMY9"/>
<organism evidence="1 2">
    <name type="scientific">Fasciola gigantica</name>
    <name type="common">Giant liver fluke</name>
    <dbReference type="NCBI Taxonomy" id="46835"/>
    <lineage>
        <taxon>Eukaryota</taxon>
        <taxon>Metazoa</taxon>
        <taxon>Spiralia</taxon>
        <taxon>Lophotrochozoa</taxon>
        <taxon>Platyhelminthes</taxon>
        <taxon>Trematoda</taxon>
        <taxon>Digenea</taxon>
        <taxon>Plagiorchiida</taxon>
        <taxon>Echinostomata</taxon>
        <taxon>Echinostomatoidea</taxon>
        <taxon>Fasciolidae</taxon>
        <taxon>Fasciola</taxon>
    </lineage>
</organism>
<dbReference type="Proteomes" id="UP000316759">
    <property type="component" value="Unassembled WGS sequence"/>
</dbReference>
<sequence>MRYRSTNHYVAVKRMNIFKQQRRELLFNEVVDARELLAFHSCTVLFRPIISVL</sequence>
<reference evidence="1 2" key="1">
    <citation type="submission" date="2019-04" db="EMBL/GenBank/DDBJ databases">
        <title>Annotation for the trematode Fasciola gigantica.</title>
        <authorList>
            <person name="Choi Y.-J."/>
        </authorList>
    </citation>
    <scope>NUCLEOTIDE SEQUENCE [LARGE SCALE GENOMIC DNA]</scope>
    <source>
        <strain evidence="1">Uganda_cow_1</strain>
    </source>
</reference>
<evidence type="ECO:0000313" key="2">
    <source>
        <dbReference type="Proteomes" id="UP000316759"/>
    </source>
</evidence>
<keyword evidence="1" id="KW-0808">Transferase</keyword>
<dbReference type="STRING" id="46835.A0A504YMY9"/>
<dbReference type="EMBL" id="SUNJ01007902">
    <property type="protein sequence ID" value="TPP61646.1"/>
    <property type="molecule type" value="Genomic_DNA"/>
</dbReference>
<evidence type="ECO:0000313" key="1">
    <source>
        <dbReference type="EMBL" id="TPP61646.1"/>
    </source>
</evidence>
<protein>
    <submittedName>
        <fullName evidence="1">p21-activated kinase 4</fullName>
    </submittedName>
</protein>
<name>A0A504YMY9_FASGI</name>
<dbReference type="GO" id="GO:0016301">
    <property type="term" value="F:kinase activity"/>
    <property type="evidence" value="ECO:0007669"/>
    <property type="project" value="UniProtKB-KW"/>
</dbReference>
<accession>A0A504YMY9</accession>
<dbReference type="Gene3D" id="3.30.200.20">
    <property type="entry name" value="Phosphorylase Kinase, domain 1"/>
    <property type="match status" value="1"/>
</dbReference>
<proteinExistence type="predicted"/>
<dbReference type="OrthoDB" id="1022360at2759"/>
<keyword evidence="2" id="KW-1185">Reference proteome</keyword>